<keyword evidence="2" id="KW-1003">Cell membrane</keyword>
<proteinExistence type="predicted"/>
<dbReference type="InterPro" id="IPR050189">
    <property type="entry name" value="MFS_Efflux_Transporters"/>
</dbReference>
<reference evidence="8" key="1">
    <citation type="submission" date="2016-04" db="EMBL/GenBank/DDBJ databases">
        <authorList>
            <person name="Evans L.H."/>
            <person name="Alamgir A."/>
            <person name="Owens N."/>
            <person name="Weber N.D."/>
            <person name="Virtaneva K."/>
            <person name="Barbian K."/>
            <person name="Babar A."/>
            <person name="Rosenke K."/>
        </authorList>
    </citation>
    <scope>NUCLEOTIDE SEQUENCE</scope>
    <source>
        <strain evidence="8">86</strain>
    </source>
</reference>
<dbReference type="InterPro" id="IPR036259">
    <property type="entry name" value="MFS_trans_sf"/>
</dbReference>
<dbReference type="CDD" id="cd06174">
    <property type="entry name" value="MFS"/>
    <property type="match status" value="1"/>
</dbReference>
<evidence type="ECO:0000259" key="7">
    <source>
        <dbReference type="PROSITE" id="PS50850"/>
    </source>
</evidence>
<name>A0A212K3F3_9DELT</name>
<evidence type="ECO:0000256" key="1">
    <source>
        <dbReference type="ARBA" id="ARBA00004651"/>
    </source>
</evidence>
<evidence type="ECO:0000256" key="5">
    <source>
        <dbReference type="ARBA" id="ARBA00023136"/>
    </source>
</evidence>
<dbReference type="PANTHER" id="PTHR43124">
    <property type="entry name" value="PURINE EFFLUX PUMP PBUE"/>
    <property type="match status" value="1"/>
</dbReference>
<feature type="transmembrane region" description="Helical" evidence="6">
    <location>
        <begin position="248"/>
        <end position="266"/>
    </location>
</feature>
<keyword evidence="3 6" id="KW-0812">Transmembrane</keyword>
<dbReference type="AlphaFoldDB" id="A0A212K3F3"/>
<dbReference type="PROSITE" id="PS50850">
    <property type="entry name" value="MFS"/>
    <property type="match status" value="1"/>
</dbReference>
<feature type="transmembrane region" description="Helical" evidence="6">
    <location>
        <begin position="337"/>
        <end position="358"/>
    </location>
</feature>
<feature type="transmembrane region" description="Helical" evidence="6">
    <location>
        <begin position="7"/>
        <end position="26"/>
    </location>
</feature>
<dbReference type="Pfam" id="PF07690">
    <property type="entry name" value="MFS_1"/>
    <property type="match status" value="1"/>
</dbReference>
<evidence type="ECO:0000256" key="2">
    <source>
        <dbReference type="ARBA" id="ARBA00022475"/>
    </source>
</evidence>
<evidence type="ECO:0000256" key="6">
    <source>
        <dbReference type="SAM" id="Phobius"/>
    </source>
</evidence>
<dbReference type="GO" id="GO:0022857">
    <property type="term" value="F:transmembrane transporter activity"/>
    <property type="evidence" value="ECO:0007669"/>
    <property type="project" value="InterPro"/>
</dbReference>
<dbReference type="EMBL" id="FLUQ01000002">
    <property type="protein sequence ID" value="SBW06270.1"/>
    <property type="molecule type" value="Genomic_DNA"/>
</dbReference>
<keyword evidence="5 6" id="KW-0472">Membrane</keyword>
<dbReference type="GO" id="GO:0005886">
    <property type="term" value="C:plasma membrane"/>
    <property type="evidence" value="ECO:0007669"/>
    <property type="project" value="UniProtKB-SubCell"/>
</dbReference>
<evidence type="ECO:0000256" key="3">
    <source>
        <dbReference type="ARBA" id="ARBA00022692"/>
    </source>
</evidence>
<evidence type="ECO:0000256" key="4">
    <source>
        <dbReference type="ARBA" id="ARBA00022989"/>
    </source>
</evidence>
<accession>A0A212K3F3</accession>
<dbReference type="Gene3D" id="1.20.1250.20">
    <property type="entry name" value="MFS general substrate transporter like domains"/>
    <property type="match status" value="1"/>
</dbReference>
<dbReference type="PANTHER" id="PTHR43124:SF3">
    <property type="entry name" value="CHLORAMPHENICOL EFFLUX PUMP RV0191"/>
    <property type="match status" value="1"/>
</dbReference>
<feature type="transmembrane region" description="Helical" evidence="6">
    <location>
        <begin position="130"/>
        <end position="151"/>
    </location>
</feature>
<protein>
    <recommendedName>
        <fullName evidence="7">Major facilitator superfamily (MFS) profile domain-containing protein</fullName>
    </recommendedName>
</protein>
<feature type="transmembrane region" description="Helical" evidence="6">
    <location>
        <begin position="98"/>
        <end position="118"/>
    </location>
</feature>
<feature type="transmembrane region" description="Helical" evidence="6">
    <location>
        <begin position="211"/>
        <end position="228"/>
    </location>
</feature>
<comment type="subcellular location">
    <subcellularLocation>
        <location evidence="1">Cell membrane</location>
        <topology evidence="1">Multi-pass membrane protein</topology>
    </subcellularLocation>
</comment>
<feature type="transmembrane region" description="Helical" evidence="6">
    <location>
        <begin position="32"/>
        <end position="53"/>
    </location>
</feature>
<feature type="transmembrane region" description="Helical" evidence="6">
    <location>
        <begin position="364"/>
        <end position="383"/>
    </location>
</feature>
<keyword evidence="4 6" id="KW-1133">Transmembrane helix</keyword>
<dbReference type="SUPFAM" id="SSF103473">
    <property type="entry name" value="MFS general substrate transporter"/>
    <property type="match status" value="1"/>
</dbReference>
<feature type="domain" description="Major facilitator superfamily (MFS) profile" evidence="7">
    <location>
        <begin position="1"/>
        <end position="391"/>
    </location>
</feature>
<gene>
    <name evidence="8" type="ORF">KL86DPRO_20633</name>
</gene>
<dbReference type="InterPro" id="IPR011701">
    <property type="entry name" value="MFS"/>
</dbReference>
<sequence>MKRKIPVYFWFPVLGCIVGGTFFMSFPPVADQFMTLFGVGYAGLSVLFSILYWSHSLCQMPGGLIVDRLGVARSLIVCLAVMIVTNLVPFIAPGSLSLAIAMRVVLGLVTGAYFLVMIKIIKILTPPVHVARMQGMHGAAFCLGTLVPYLYLPPAGAYGWAAAYLSGAILCVVVGLCMFRLPLERLRETRETDSFSQVLKTVKKIATSKDIWLMGICHGFFFGSINTFGNWLPSILADIRANSTPEDWAAATGVMLFIGTMGRVFGSEIMGLMTRWQLITRVMLLIGVFYWVLAFCANPVLFFCLCLVLALLCGLTFASVFTLLIEIALPAYVSSTMGFMSMLANLVNILLILLWGTAREYTGNFSYALCVSGTCALVVWLWARKRNPEKALAGKAPS</sequence>
<feature type="transmembrane region" description="Helical" evidence="6">
    <location>
        <begin position="300"/>
        <end position="325"/>
    </location>
</feature>
<evidence type="ECO:0000313" key="8">
    <source>
        <dbReference type="EMBL" id="SBW06270.1"/>
    </source>
</evidence>
<dbReference type="InterPro" id="IPR020846">
    <property type="entry name" value="MFS_dom"/>
</dbReference>
<organism evidence="8">
    <name type="scientific">uncultured delta proteobacterium</name>
    <dbReference type="NCBI Taxonomy" id="34034"/>
    <lineage>
        <taxon>Bacteria</taxon>
        <taxon>Deltaproteobacteria</taxon>
        <taxon>environmental samples</taxon>
    </lineage>
</organism>
<feature type="transmembrane region" description="Helical" evidence="6">
    <location>
        <begin position="278"/>
        <end position="294"/>
    </location>
</feature>
<feature type="transmembrane region" description="Helical" evidence="6">
    <location>
        <begin position="74"/>
        <end position="92"/>
    </location>
</feature>
<feature type="transmembrane region" description="Helical" evidence="6">
    <location>
        <begin position="157"/>
        <end position="181"/>
    </location>
</feature>